<name>A0A2C9X211_ACIBA</name>
<dbReference type="Proteomes" id="UP000194699">
    <property type="component" value="Unassembled WGS sequence"/>
</dbReference>
<keyword evidence="1" id="KW-1133">Transmembrane helix</keyword>
<evidence type="ECO:0000313" key="2">
    <source>
        <dbReference type="EMBL" id="OTM84287.1"/>
    </source>
</evidence>
<feature type="transmembrane region" description="Helical" evidence="1">
    <location>
        <begin position="63"/>
        <end position="91"/>
    </location>
</feature>
<dbReference type="AlphaFoldDB" id="A0A2C9X211"/>
<reference evidence="2 3" key="1">
    <citation type="submission" date="2017-05" db="EMBL/GenBank/DDBJ databases">
        <authorList>
            <person name="Song R."/>
            <person name="Chenine A.L."/>
            <person name="Ruprecht R.M."/>
        </authorList>
    </citation>
    <scope>NUCLEOTIDE SEQUENCE [LARGE SCALE GENOMIC DNA]</scope>
    <source>
        <strain evidence="2 3">PR350</strain>
    </source>
</reference>
<evidence type="ECO:0000313" key="3">
    <source>
        <dbReference type="Proteomes" id="UP000194699"/>
    </source>
</evidence>
<feature type="transmembrane region" description="Helical" evidence="1">
    <location>
        <begin position="26"/>
        <end position="51"/>
    </location>
</feature>
<protein>
    <submittedName>
        <fullName evidence="2">Uncharacterized protein</fullName>
    </submittedName>
</protein>
<gene>
    <name evidence="2" type="ORF">B9X95_13105</name>
</gene>
<dbReference type="EMBL" id="NGEL01000143">
    <property type="protein sequence ID" value="OTM84287.1"/>
    <property type="molecule type" value="Genomic_DNA"/>
</dbReference>
<accession>A0A2C9X211</accession>
<sequence length="97" mass="10620">MFGIVAMIVTLVYGLSKPGVNNYRRKFGVAFACLWVSCLIYLSLAGFLSILGFAKTEAIHLTILLKFFVGLFIASFLQSVLTIFVGINVLVNSNKVP</sequence>
<organism evidence="2 3">
    <name type="scientific">Acinetobacter baumannii</name>
    <dbReference type="NCBI Taxonomy" id="470"/>
    <lineage>
        <taxon>Bacteria</taxon>
        <taxon>Pseudomonadati</taxon>
        <taxon>Pseudomonadota</taxon>
        <taxon>Gammaproteobacteria</taxon>
        <taxon>Moraxellales</taxon>
        <taxon>Moraxellaceae</taxon>
        <taxon>Acinetobacter</taxon>
        <taxon>Acinetobacter calcoaceticus/baumannii complex</taxon>
    </lineage>
</organism>
<evidence type="ECO:0000256" key="1">
    <source>
        <dbReference type="SAM" id="Phobius"/>
    </source>
</evidence>
<keyword evidence="1" id="KW-0812">Transmembrane</keyword>
<proteinExistence type="predicted"/>
<comment type="caution">
    <text evidence="2">The sequence shown here is derived from an EMBL/GenBank/DDBJ whole genome shotgun (WGS) entry which is preliminary data.</text>
</comment>
<keyword evidence="1" id="KW-0472">Membrane</keyword>